<keyword evidence="3" id="KW-0153">Cholesterol metabolism</keyword>
<dbReference type="PANTHER" id="PTHR46696:SF4">
    <property type="entry name" value="BIOTIN BIOSYNTHESIS CYTOCHROME P450"/>
    <property type="match status" value="1"/>
</dbReference>
<organism evidence="18 19">
    <name type="scientific">Mycolicibacterium obuense</name>
    <dbReference type="NCBI Taxonomy" id="1807"/>
    <lineage>
        <taxon>Bacteria</taxon>
        <taxon>Bacillati</taxon>
        <taxon>Actinomycetota</taxon>
        <taxon>Actinomycetes</taxon>
        <taxon>Mycobacteriales</taxon>
        <taxon>Mycobacteriaceae</taxon>
        <taxon>Mycolicibacterium</taxon>
    </lineage>
</organism>
<keyword evidence="7 18" id="KW-0560">Oxidoreductase</keyword>
<dbReference type="Gene3D" id="1.10.630.10">
    <property type="entry name" value="Cytochrome P450"/>
    <property type="match status" value="1"/>
</dbReference>
<dbReference type="SUPFAM" id="SSF48264">
    <property type="entry name" value="Cytochrome P450"/>
    <property type="match status" value="1"/>
</dbReference>
<dbReference type="InterPro" id="IPR036396">
    <property type="entry name" value="Cyt_P450_sf"/>
</dbReference>
<evidence type="ECO:0000256" key="1">
    <source>
        <dbReference type="ARBA" id="ARBA00001971"/>
    </source>
</evidence>
<comment type="cofactor">
    <cofactor evidence="1">
        <name>heme</name>
        <dbReference type="ChEBI" id="CHEBI:30413"/>
    </cofactor>
</comment>
<evidence type="ECO:0000256" key="13">
    <source>
        <dbReference type="ARBA" id="ARBA00049645"/>
    </source>
</evidence>
<dbReference type="AlphaFoldDB" id="A0A0J6W3U4"/>
<dbReference type="CDD" id="cd11033">
    <property type="entry name" value="CYP142-like"/>
    <property type="match status" value="1"/>
</dbReference>
<dbReference type="InterPro" id="IPR001128">
    <property type="entry name" value="Cyt_P450"/>
</dbReference>
<reference evidence="18 19" key="1">
    <citation type="journal article" date="2015" name="Genome Biol. Evol.">
        <title>Characterization of Three Mycobacterium spp. with Potential Use in Bioremediation by Genome Sequencing and Comparative Genomics.</title>
        <authorList>
            <person name="Das S."/>
            <person name="Pettersson B.M."/>
            <person name="Behra P.R."/>
            <person name="Ramesh M."/>
            <person name="Dasgupta S."/>
            <person name="Bhattacharya A."/>
            <person name="Kirsebom L.A."/>
        </authorList>
    </citation>
    <scope>NUCLEOTIDE SEQUENCE [LARGE SCALE GENOMIC DNA]</scope>
    <source>
        <strain evidence="18 19">DSM 44075</strain>
    </source>
</reference>
<evidence type="ECO:0000256" key="9">
    <source>
        <dbReference type="ARBA" id="ARBA00023033"/>
    </source>
</evidence>
<dbReference type="GO" id="GO:0006707">
    <property type="term" value="P:cholesterol catabolic process"/>
    <property type="evidence" value="ECO:0007669"/>
    <property type="project" value="TreeGrafter"/>
</dbReference>
<comment type="similarity">
    <text evidence="2">Belongs to the cytochrome P450 family.</text>
</comment>
<proteinExistence type="inferred from homology"/>
<dbReference type="GO" id="GO:0005506">
    <property type="term" value="F:iron ion binding"/>
    <property type="evidence" value="ECO:0007669"/>
    <property type="project" value="InterPro"/>
</dbReference>
<dbReference type="PATRIC" id="fig|1807.14.peg.2340"/>
<evidence type="ECO:0000256" key="6">
    <source>
        <dbReference type="ARBA" id="ARBA00022963"/>
    </source>
</evidence>
<evidence type="ECO:0000256" key="10">
    <source>
        <dbReference type="ARBA" id="ARBA00023098"/>
    </source>
</evidence>
<evidence type="ECO:0000313" key="19">
    <source>
        <dbReference type="Proteomes" id="UP000036313"/>
    </source>
</evidence>
<dbReference type="FunFam" id="1.10.630.10:FF:000018">
    <property type="entry name" value="Cytochrome P450 monooxygenase"/>
    <property type="match status" value="1"/>
</dbReference>
<evidence type="ECO:0000256" key="7">
    <source>
        <dbReference type="ARBA" id="ARBA00023002"/>
    </source>
</evidence>
<dbReference type="Proteomes" id="UP000036313">
    <property type="component" value="Unassembled WGS sequence"/>
</dbReference>
<protein>
    <recommendedName>
        <fullName evidence="14">Steroid C26-monooxygenase</fullName>
    </recommendedName>
    <alternativeName>
        <fullName evidence="15">Cholest-4-en-3-one C26-monooxygenase</fullName>
    </alternativeName>
    <alternativeName>
        <fullName evidence="17">Cholesterol C26-monooxygenase</fullName>
    </alternativeName>
    <alternativeName>
        <fullName evidence="16">Steroid C27-monooxygenase</fullName>
    </alternativeName>
</protein>
<evidence type="ECO:0000256" key="15">
    <source>
        <dbReference type="ARBA" id="ARBA00079588"/>
    </source>
</evidence>
<evidence type="ECO:0000256" key="4">
    <source>
        <dbReference type="ARBA" id="ARBA00022617"/>
    </source>
</evidence>
<evidence type="ECO:0000256" key="8">
    <source>
        <dbReference type="ARBA" id="ARBA00023004"/>
    </source>
</evidence>
<keyword evidence="9 18" id="KW-0503">Monooxygenase</keyword>
<comment type="pathway">
    <text evidence="13">Steroid metabolism; cholesterol degradation.</text>
</comment>
<dbReference type="EMBL" id="JYNU01000013">
    <property type="protein sequence ID" value="KMO76327.1"/>
    <property type="molecule type" value="Genomic_DNA"/>
</dbReference>
<dbReference type="InterPro" id="IPR002397">
    <property type="entry name" value="Cyt_P450_B"/>
</dbReference>
<keyword evidence="8" id="KW-0408">Iron</keyword>
<evidence type="ECO:0000256" key="12">
    <source>
        <dbReference type="ARBA" id="ARBA00023221"/>
    </source>
</evidence>
<evidence type="ECO:0000256" key="11">
    <source>
        <dbReference type="ARBA" id="ARBA00023166"/>
    </source>
</evidence>
<dbReference type="GO" id="GO:0036199">
    <property type="term" value="F:cholest-4-en-3-one 26-monooxygenase activity"/>
    <property type="evidence" value="ECO:0007669"/>
    <property type="project" value="TreeGrafter"/>
</dbReference>
<sequence>MTTTEDFTDIDLSTVDLTDLRFFESGPPHALFARMRNEPTPHWNPVQGDEPGFWSFTKAADIAAISRDPATFSSARGGVFTTTQGAVPIDVLRVVILGMDPPQHTKVRNIVQAVFTPKLIRQKADDVRRTVTELIDEVIERGECDFVDDIAVELPLRVIADMLGVPQDDRRQLFAWTNKLSKAAATADPELGLGALMEIGGYLTAITAERAANPGDDLISRMIAAEVDGERLSEAEITYFFALLMFAGNDTTRNTASGGMRALIEHDTEYRKLVADPAGVGNAVEEMLRWVSPIVYFTRVAQKDTTVGDHPVKEGERVALWYPAGSRDPELNDDPERFDISRNKPAHQAFGGGGAHFCLGNPLARLELTTLFEEIARRIPDMRSTGNVTRLVSNFSNELTSMPVAFTPGPRSTT</sequence>
<name>A0A0J6W3U4_9MYCO</name>
<dbReference type="Pfam" id="PF00067">
    <property type="entry name" value="p450"/>
    <property type="match status" value="1"/>
</dbReference>
<keyword evidence="6" id="KW-0442">Lipid degradation</keyword>
<evidence type="ECO:0000256" key="3">
    <source>
        <dbReference type="ARBA" id="ARBA00022548"/>
    </source>
</evidence>
<gene>
    <name evidence="18" type="ORF">MOBUDSM44075_02319</name>
</gene>
<evidence type="ECO:0000256" key="16">
    <source>
        <dbReference type="ARBA" id="ARBA00082981"/>
    </source>
</evidence>
<accession>A0A0J6W3U4</accession>
<keyword evidence="12" id="KW-0753">Steroid metabolism</keyword>
<evidence type="ECO:0000256" key="2">
    <source>
        <dbReference type="ARBA" id="ARBA00010617"/>
    </source>
</evidence>
<evidence type="ECO:0000313" key="18">
    <source>
        <dbReference type="EMBL" id="KMO76327.1"/>
    </source>
</evidence>
<dbReference type="GO" id="GO:0008395">
    <property type="term" value="F:steroid hydroxylase activity"/>
    <property type="evidence" value="ECO:0007669"/>
    <property type="project" value="TreeGrafter"/>
</dbReference>
<keyword evidence="5" id="KW-0479">Metal-binding</keyword>
<dbReference type="PANTHER" id="PTHR46696">
    <property type="entry name" value="P450, PUTATIVE (EUROFUNG)-RELATED"/>
    <property type="match status" value="1"/>
</dbReference>
<dbReference type="RefSeq" id="WP_048423192.1">
    <property type="nucleotide sequence ID" value="NZ_JYNU01000013.1"/>
</dbReference>
<dbReference type="PRINTS" id="PR00359">
    <property type="entry name" value="BP450"/>
</dbReference>
<evidence type="ECO:0000256" key="17">
    <source>
        <dbReference type="ARBA" id="ARBA00083909"/>
    </source>
</evidence>
<evidence type="ECO:0000256" key="5">
    <source>
        <dbReference type="ARBA" id="ARBA00022723"/>
    </source>
</evidence>
<keyword evidence="11" id="KW-1207">Sterol metabolism</keyword>
<comment type="caution">
    <text evidence="18">The sequence shown here is derived from an EMBL/GenBank/DDBJ whole genome shotgun (WGS) entry which is preliminary data.</text>
</comment>
<dbReference type="GO" id="GO:0020037">
    <property type="term" value="F:heme binding"/>
    <property type="evidence" value="ECO:0007669"/>
    <property type="project" value="InterPro"/>
</dbReference>
<keyword evidence="4" id="KW-0349">Heme</keyword>
<keyword evidence="10" id="KW-0443">Lipid metabolism</keyword>
<evidence type="ECO:0000256" key="14">
    <source>
        <dbReference type="ARBA" id="ARBA00070775"/>
    </source>
</evidence>